<evidence type="ECO:0000313" key="3">
    <source>
        <dbReference type="Proteomes" id="UP000198034"/>
    </source>
</evidence>
<dbReference type="NCBIfam" id="TIGR04189">
    <property type="entry name" value="surface_SprA"/>
    <property type="match status" value="1"/>
</dbReference>
<evidence type="ECO:0000259" key="1">
    <source>
        <dbReference type="Pfam" id="PF14349"/>
    </source>
</evidence>
<feature type="domain" description="Gliding motility protein SprA N-terminal" evidence="1">
    <location>
        <begin position="1109"/>
        <end position="1605"/>
    </location>
</feature>
<feature type="domain" description="Gliding motility protein SprA N-terminal" evidence="1">
    <location>
        <begin position="52"/>
        <end position="455"/>
    </location>
</feature>
<sequence length="2394" mass="271600">MKNNFFSPFNLLFKNSFYILFFFVFNTLYSQEVKDTLKGYQKGKMELPNPQSILEAYTYDPVTDRYIYTKSFEGFTIDYPVVLTPEEYQKLIKKEAIHKYFKEKADAVAGQKKNSEEKKKDLLPRYYIRSGLFESIFGSNTIDIKPTGSVEVDLGIRYSKQDNPAFSPRNRSNFNFDFDQRISMSLMGQVGTRLRVNVNYDTESTFAFQNLIKLQYTPTEDDILQKIEVGNVSMPLSNSLIRGAQSLFGFKTELKFGRTTFTGVFSEQKSQTRTVTAQGGGLIQDFSLFALDYDADRHFFLSQFFRNNYDRALETYPVINSRTQITRLEVWVTNRQNRITTGVEGNNIRNIVALSDLGEAESSKLQGNEIVGLNPIPADFFKVSPDTPVDNANNGFNPKKIGEAGNLLNDAIRDVSNVSTGFNGLNVKEGVDYSKLENARKLNSNEYTYHPQLGYISLNQRLTNDEVLAVAYQYTEGNKVYQVGEFGNDGVTSSTTGTNDIPITKALVLKLLKPNLNNIDKPIWNLMMKNIYQIPGAYQLEKSDFKFNILYTDPSPVNYITLGTPLPLRGDFSNVPLLKVFDLDKLDFYNDPKGGDGFFDFLPGLTIDTQNGRVIFTKVEPFGKSLFEKLVSNNVAENYNDENSYNSNQKKYVYTSLYKKTQAAALQNSEKNKFQLKGKFKSTGGDGISLGAVNVPRGSVVVTAGGRVLQEGVDYTVNYQAGRVQILDPSLQASGTPIQVSVENNSMFGQQTRRYMGFNIEHKISDKFQINGTLINMSERPFTQKTNYGQESVNNTMFGINGNFSTEVPFFTRLVNKLPNIDTDVPSNFSFRGELAYLMPGTSKIDRFNGESTVYVDDFEGSQSTIDMRAPQSWSLASIPDEFQDKTSASDLSYGFNRAKLSWYSIDPIFYTNQRPSGITDNDVAKYNTRRIYMDELYPQTSIAIGDSRVVNTLDLTYYPKERGPYNFNPAALNNEMPNPTKSFAGIMRPITTTNFEQANVEYVQFWLLDPYYENINGVSPANTGKISIHLGEVSEDILKDGKKMYENGLPGLGSVQKTIPSKWGKVPANQSLIYTFDADNNNRTLQDVGLNGLSDVEERVQFPNFANQEDPAMDNYQYYLNTSGGIVDRYKKYNGTEKNSPVDVTDTNRGNSTIPDVEDINRDNTMNTVEGYYKFEIDVKPNAKSGDKYVVSERIVKDVDFGNGEKKNARWIQYKIPISEGIPIGGISDTRSIRFMRMLVNGFDDQITLRFGALDLVRGEWRRYTGQLTNVVGSNTNFEVQSINIEENAQRLPIPYVLPPNVQREQINNNNTIVKQNEQSLVLRVGSANDESKGLVDGESKAVFKNVSVDMRQYNRIKMFLHAESLVENDLKDKTLSAFLRFGNDFTNNFYEIEVPLKVTPFRQGAADVVWPAENEINLALSALGKLKLESFKADPQFIDSEDKSYVREAVVYDSGATIGMKIRVKGNPNIGYVRTLMVGLKNPKDIDKKQLRGEVWFNELRLAEMDQSGGMAAVASLDTNMADFLTLSATGRMGTIGFGSIEQKPNERSREDMWQYDLVTNVSLGKLLPKKWGVNLPFNYAVGEQTITPEYDPLYQDLKLKDVLAVAQTEQEKDAIRKRAENFTKRKSINFIGVKKERSPEQKPHIYDVENLTLSYSYNEMRHRDFEVQNVLDQQIRTSADYAYTFKAKTIEPFKQTSFMKKSAYWKLLSDLNFNLLPSNINFSSSILRQFNKQEFRQVDQSIVAGVEPLYRRNYLFNYNYGFNFNLTRSLKINYTATTGNIIRNNNIISQNNADFQKPEYTVWDDFWNIGEPNQHNQQITANYSLPIEKIPVFSFIKSDYTYTGNYSWNRGSDAMRNFYPDKLANPNLVYDLGNTIQNANTHKLNTSFSMTNFYKYIGLVKFSERSKQPVKPVVPVTAPKPGEKIVAKPKEKIAKQNIFLDGLIGVVTAIKNIQVNYSETNGTSLPGYLPTIGFLGSSRPSLGFVFGMQDEVRFEAAKNGWLTNYDKFNQNFTKVNTKQLQANAKLEPFADLTIDLVADRTISNNYTEQYTVTDGNYNSLSPYYTGNYSISTLMIGTAFAASDENGSKAFDAFRNSRREIAERLAQQRVSYDPLYDPSKLDSDGFPKGYGKNSQQVLLPAFLAAYTSDFRNSSNVPLSFNRIFPLPNWNIKYTGLMRYKFFKDRFRSFSIQHAYKSAYTLNSYRSNLEYDKNPNGVDVSGNYYSSTLIGNVNLTEQFSPLLRLDIQMKNSLKFIGEVKKDRTLSLSFDNNLVTELKGQEYIFGIGYRIKDVAIRSRLADNNTGIVKSDINLRGDISFRNNKTIVRNIDYNNNQLGGGQNIITAKISGDYKFSSNLTTLFYFDYNFNRAVISTSFPITNIRAGFTLRYTLGN</sequence>
<comment type="caution">
    <text evidence="2">The sequence shown here is derived from an EMBL/GenBank/DDBJ whole genome shotgun (WGS) entry which is preliminary data.</text>
</comment>
<organism evidence="2 3">
    <name type="scientific">Flavobacterium columnare</name>
    <dbReference type="NCBI Taxonomy" id="996"/>
    <lineage>
        <taxon>Bacteria</taxon>
        <taxon>Pseudomonadati</taxon>
        <taxon>Bacteroidota</taxon>
        <taxon>Flavobacteriia</taxon>
        <taxon>Flavobacteriales</taxon>
        <taxon>Flavobacteriaceae</taxon>
        <taxon>Flavobacterium</taxon>
    </lineage>
</organism>
<proteinExistence type="predicted"/>
<protein>
    <submittedName>
        <fullName evidence="2">Cell surface protein SprA</fullName>
    </submittedName>
</protein>
<dbReference type="Pfam" id="PF14349">
    <property type="entry name" value="SprA_N"/>
    <property type="match status" value="2"/>
</dbReference>
<dbReference type="InterPro" id="IPR025684">
    <property type="entry name" value="SprA_N_dom"/>
</dbReference>
<evidence type="ECO:0000313" key="2">
    <source>
        <dbReference type="EMBL" id="OWP79234.1"/>
    </source>
</evidence>
<dbReference type="Proteomes" id="UP000198034">
    <property type="component" value="Unassembled WGS sequence"/>
</dbReference>
<accession>A0A246GD41</accession>
<name>A0A246GD41_9FLAO</name>
<dbReference type="EMBL" id="MTCY01000005">
    <property type="protein sequence ID" value="OWP79234.1"/>
    <property type="molecule type" value="Genomic_DNA"/>
</dbReference>
<reference evidence="2 3" key="1">
    <citation type="journal article" date="2017" name="Infect. Genet. Evol.">
        <title>Comparative genome analysis of fish pathogen Flavobacterium columnare reveals extensive sequence diversity within the species.</title>
        <authorList>
            <person name="Kayansamruaj P."/>
            <person name="Dong H.T."/>
            <person name="Hirono I."/>
            <person name="Kondo H."/>
            <person name="Senapin S."/>
            <person name="Rodkhum C."/>
        </authorList>
    </citation>
    <scope>NUCLEOTIDE SEQUENCE [LARGE SCALE GENOMIC DNA]</scope>
    <source>
        <strain evidence="2 3">1214</strain>
    </source>
</reference>
<gene>
    <name evidence="2" type="ORF">BWK62_02715</name>
</gene>
<dbReference type="InterPro" id="IPR026377">
    <property type="entry name" value="Cell_surface_SprA"/>
</dbReference>